<protein>
    <submittedName>
        <fullName evidence="3">Uncharacterized protein</fullName>
    </submittedName>
</protein>
<organism evidence="3 4">
    <name type="scientific">Kitasatospora indigofera</name>
    <dbReference type="NCBI Taxonomy" id="67307"/>
    <lineage>
        <taxon>Bacteria</taxon>
        <taxon>Bacillati</taxon>
        <taxon>Actinomycetota</taxon>
        <taxon>Actinomycetes</taxon>
        <taxon>Kitasatosporales</taxon>
        <taxon>Streptomycetaceae</taxon>
        <taxon>Kitasatospora</taxon>
    </lineage>
</organism>
<reference evidence="3" key="2">
    <citation type="submission" date="2020-09" db="EMBL/GenBank/DDBJ databases">
        <authorList>
            <person name="Sun Q."/>
            <person name="Ohkuma M."/>
        </authorList>
    </citation>
    <scope>NUCLEOTIDE SEQUENCE</scope>
    <source>
        <strain evidence="3">JCM 4646</strain>
    </source>
</reference>
<comment type="caution">
    <text evidence="3">The sequence shown here is derived from an EMBL/GenBank/DDBJ whole genome shotgun (WGS) entry which is preliminary data.</text>
</comment>
<keyword evidence="2" id="KW-0812">Transmembrane</keyword>
<evidence type="ECO:0000313" key="3">
    <source>
        <dbReference type="EMBL" id="GHH60373.1"/>
    </source>
</evidence>
<proteinExistence type="predicted"/>
<reference evidence="3" key="1">
    <citation type="journal article" date="2014" name="Int. J. Syst. Evol. Microbiol.">
        <title>Complete genome sequence of Corynebacterium casei LMG S-19264T (=DSM 44701T), isolated from a smear-ripened cheese.</title>
        <authorList>
            <consortium name="US DOE Joint Genome Institute (JGI-PGF)"/>
            <person name="Walter F."/>
            <person name="Albersmeier A."/>
            <person name="Kalinowski J."/>
            <person name="Ruckert C."/>
        </authorList>
    </citation>
    <scope>NUCLEOTIDE SEQUENCE</scope>
    <source>
        <strain evidence="3">JCM 4646</strain>
    </source>
</reference>
<dbReference type="GeneID" id="95351028"/>
<accession>A0A919FCI8</accession>
<feature type="transmembrane region" description="Helical" evidence="2">
    <location>
        <begin position="84"/>
        <end position="105"/>
    </location>
</feature>
<dbReference type="RefSeq" id="WP_190209081.1">
    <property type="nucleotide sequence ID" value="NZ_BNBO01000002.1"/>
</dbReference>
<evidence type="ECO:0000256" key="2">
    <source>
        <dbReference type="SAM" id="Phobius"/>
    </source>
</evidence>
<name>A0A919FCI8_9ACTN</name>
<evidence type="ECO:0000256" key="1">
    <source>
        <dbReference type="SAM" id="MobiDB-lite"/>
    </source>
</evidence>
<keyword evidence="2" id="KW-0472">Membrane</keyword>
<feature type="compositionally biased region" description="Low complexity" evidence="1">
    <location>
        <begin position="16"/>
        <end position="32"/>
    </location>
</feature>
<feature type="region of interest" description="Disordered" evidence="1">
    <location>
        <begin position="1"/>
        <end position="32"/>
    </location>
</feature>
<evidence type="ECO:0000313" key="4">
    <source>
        <dbReference type="Proteomes" id="UP000617734"/>
    </source>
</evidence>
<keyword evidence="4" id="KW-1185">Reference proteome</keyword>
<dbReference type="AlphaFoldDB" id="A0A919FCI8"/>
<dbReference type="Proteomes" id="UP000617734">
    <property type="component" value="Unassembled WGS sequence"/>
</dbReference>
<feature type="region of interest" description="Disordered" evidence="1">
    <location>
        <begin position="165"/>
        <end position="205"/>
    </location>
</feature>
<gene>
    <name evidence="3" type="ORF">GCM10018781_04960</name>
</gene>
<sequence length="354" mass="35875">MTDSIAPAGNPPTPAGNPAAQAPAPAAPGWGSAAPATAIVLEDAPGPAGPADLWASPGFAHGPFGPAETDEERLQRIRRRRRTLLRRGAAALVLVVAGSAGAYAVTLPDRTDIPGLATPKDGRYTFPVLALPPLPSGKPAPGAPGAELRHEADLRRLVLPAPKEATEPAAATGSAAPAASPSTTATATASGPATASPAAVPAGPAPAQWAACDDLAAELAQAETLKSDLMANACRAGVVREWTATDGTKTRIRLLRFGSREEASNVSNSLWLTSELKGAGKLELEKDAKGLPTTIGVGAQLRHNGDEKAGKPDTTRAGYLLAGDVLGLIVMTNPAGVPLPAFHQVVLLQSDLLA</sequence>
<feature type="region of interest" description="Disordered" evidence="1">
    <location>
        <begin position="50"/>
        <end position="72"/>
    </location>
</feature>
<keyword evidence="2" id="KW-1133">Transmembrane helix</keyword>
<dbReference type="EMBL" id="BNBO01000002">
    <property type="protein sequence ID" value="GHH60373.1"/>
    <property type="molecule type" value="Genomic_DNA"/>
</dbReference>